<keyword evidence="3" id="KW-0479">Metal-binding</keyword>
<proteinExistence type="inferred from homology"/>
<evidence type="ECO:0000313" key="13">
    <source>
        <dbReference type="EMBL" id="NXG50933.1"/>
    </source>
</evidence>
<evidence type="ECO:0000313" key="14">
    <source>
        <dbReference type="Proteomes" id="UP000574528"/>
    </source>
</evidence>
<dbReference type="OrthoDB" id="8113227at2759"/>
<dbReference type="PANTHER" id="PTHR23235">
    <property type="entry name" value="KRUEPPEL-LIKE TRANSCRIPTION FACTOR"/>
    <property type="match status" value="1"/>
</dbReference>
<feature type="non-terminal residue" evidence="13">
    <location>
        <position position="56"/>
    </location>
</feature>
<dbReference type="PROSITE" id="PS00028">
    <property type="entry name" value="ZINC_FINGER_C2H2_1"/>
    <property type="match status" value="1"/>
</dbReference>
<evidence type="ECO:0000256" key="1">
    <source>
        <dbReference type="ARBA" id="ARBA00004123"/>
    </source>
</evidence>
<evidence type="ECO:0000256" key="10">
    <source>
        <dbReference type="ARBA" id="ARBA00023242"/>
    </source>
</evidence>
<dbReference type="Pfam" id="PF00096">
    <property type="entry name" value="zf-C2H2"/>
    <property type="match status" value="1"/>
</dbReference>
<dbReference type="SMART" id="SM00355">
    <property type="entry name" value="ZnF_C2H2"/>
    <property type="match status" value="1"/>
</dbReference>
<feature type="domain" description="C2H2-type" evidence="12">
    <location>
        <begin position="21"/>
        <end position="48"/>
    </location>
</feature>
<evidence type="ECO:0000256" key="7">
    <source>
        <dbReference type="ARBA" id="ARBA00023015"/>
    </source>
</evidence>
<evidence type="ECO:0000256" key="4">
    <source>
        <dbReference type="ARBA" id="ARBA00022737"/>
    </source>
</evidence>
<keyword evidence="8" id="KW-0238">DNA-binding</keyword>
<gene>
    <name evidence="13" type="primary">Zg49_2</name>
    <name evidence="13" type="ORF">PSIHAE_R02920</name>
</gene>
<feature type="domain" description="C2H2-type" evidence="12">
    <location>
        <begin position="1"/>
        <end position="20"/>
    </location>
</feature>
<keyword evidence="7" id="KW-0805">Transcription regulation</keyword>
<sequence length="56" mass="6297">RFNQKSNLVTHQTIHSGEKPFACTECGKSFNHKISLVNHQRIHTGEEPFACAECGK</sequence>
<evidence type="ECO:0000256" key="2">
    <source>
        <dbReference type="ARBA" id="ARBA00006991"/>
    </source>
</evidence>
<accession>A0A7K9CE68</accession>
<comment type="similarity">
    <text evidence="2">Belongs to the krueppel C2H2-type zinc-finger protein family.</text>
</comment>
<evidence type="ECO:0000259" key="12">
    <source>
        <dbReference type="PROSITE" id="PS50157"/>
    </source>
</evidence>
<evidence type="ECO:0000256" key="3">
    <source>
        <dbReference type="ARBA" id="ARBA00022723"/>
    </source>
</evidence>
<protein>
    <submittedName>
        <fullName evidence="13">ZG49 protein</fullName>
    </submittedName>
</protein>
<dbReference type="Gene3D" id="3.30.160.60">
    <property type="entry name" value="Classic Zinc Finger"/>
    <property type="match status" value="3"/>
</dbReference>
<keyword evidence="10" id="KW-0539">Nucleus</keyword>
<dbReference type="SUPFAM" id="SSF57667">
    <property type="entry name" value="beta-beta-alpha zinc fingers"/>
    <property type="match status" value="1"/>
</dbReference>
<keyword evidence="9" id="KW-0804">Transcription</keyword>
<organism evidence="13 14">
    <name type="scientific">Psilopogon haemacephalus</name>
    <name type="common">coppersmith barbet</name>
    <dbReference type="NCBI Taxonomy" id="2585815"/>
    <lineage>
        <taxon>Eukaryota</taxon>
        <taxon>Metazoa</taxon>
        <taxon>Chordata</taxon>
        <taxon>Craniata</taxon>
        <taxon>Vertebrata</taxon>
        <taxon>Euteleostomi</taxon>
        <taxon>Archelosauria</taxon>
        <taxon>Archosauria</taxon>
        <taxon>Dinosauria</taxon>
        <taxon>Saurischia</taxon>
        <taxon>Theropoda</taxon>
        <taxon>Coelurosauria</taxon>
        <taxon>Aves</taxon>
        <taxon>Neognathae</taxon>
        <taxon>Neoaves</taxon>
        <taxon>Telluraves</taxon>
        <taxon>Coraciimorphae</taxon>
        <taxon>Piciformes</taxon>
        <taxon>Megalaimidae</taxon>
        <taxon>Psilopogon</taxon>
    </lineage>
</organism>
<dbReference type="FunFam" id="3.30.160.60:FF:002797">
    <property type="entry name" value="Zinc finger protein 613"/>
    <property type="match status" value="1"/>
</dbReference>
<name>A0A7K9CE68_9PICI</name>
<evidence type="ECO:0000256" key="5">
    <source>
        <dbReference type="ARBA" id="ARBA00022771"/>
    </source>
</evidence>
<comment type="caution">
    <text evidence="13">The sequence shown here is derived from an EMBL/GenBank/DDBJ whole genome shotgun (WGS) entry which is preliminary data.</text>
</comment>
<dbReference type="GO" id="GO:0008270">
    <property type="term" value="F:zinc ion binding"/>
    <property type="evidence" value="ECO:0007669"/>
    <property type="project" value="UniProtKB-KW"/>
</dbReference>
<feature type="non-terminal residue" evidence="13">
    <location>
        <position position="1"/>
    </location>
</feature>
<dbReference type="InterPro" id="IPR036236">
    <property type="entry name" value="Znf_C2H2_sf"/>
</dbReference>
<dbReference type="Proteomes" id="UP000574528">
    <property type="component" value="Unassembled WGS sequence"/>
</dbReference>
<keyword evidence="4" id="KW-0677">Repeat</keyword>
<dbReference type="PANTHER" id="PTHR23235:SF178">
    <property type="entry name" value="C2H2-TYPE DOMAIN-CONTAINING PROTEIN-RELATED"/>
    <property type="match status" value="1"/>
</dbReference>
<dbReference type="AlphaFoldDB" id="A0A7K9CE68"/>
<comment type="subcellular location">
    <subcellularLocation>
        <location evidence="1">Nucleus</location>
    </subcellularLocation>
</comment>
<dbReference type="GO" id="GO:0000978">
    <property type="term" value="F:RNA polymerase II cis-regulatory region sequence-specific DNA binding"/>
    <property type="evidence" value="ECO:0007669"/>
    <property type="project" value="TreeGrafter"/>
</dbReference>
<dbReference type="PROSITE" id="PS50157">
    <property type="entry name" value="ZINC_FINGER_C2H2_2"/>
    <property type="match status" value="2"/>
</dbReference>
<evidence type="ECO:0000256" key="9">
    <source>
        <dbReference type="ARBA" id="ARBA00023163"/>
    </source>
</evidence>
<evidence type="ECO:0000256" key="6">
    <source>
        <dbReference type="ARBA" id="ARBA00022833"/>
    </source>
</evidence>
<dbReference type="InterPro" id="IPR013087">
    <property type="entry name" value="Znf_C2H2_type"/>
</dbReference>
<dbReference type="GO" id="GO:0005634">
    <property type="term" value="C:nucleus"/>
    <property type="evidence" value="ECO:0007669"/>
    <property type="project" value="UniProtKB-SubCell"/>
</dbReference>
<keyword evidence="5 11" id="KW-0863">Zinc-finger</keyword>
<evidence type="ECO:0000256" key="8">
    <source>
        <dbReference type="ARBA" id="ARBA00023125"/>
    </source>
</evidence>
<dbReference type="EMBL" id="VWZI01018845">
    <property type="protein sequence ID" value="NXG50933.1"/>
    <property type="molecule type" value="Genomic_DNA"/>
</dbReference>
<keyword evidence="6" id="KW-0862">Zinc</keyword>
<dbReference type="GO" id="GO:0000981">
    <property type="term" value="F:DNA-binding transcription factor activity, RNA polymerase II-specific"/>
    <property type="evidence" value="ECO:0007669"/>
    <property type="project" value="TreeGrafter"/>
</dbReference>
<reference evidence="13 14" key="1">
    <citation type="submission" date="2019-09" db="EMBL/GenBank/DDBJ databases">
        <title>Bird 10,000 Genomes (B10K) Project - Family phase.</title>
        <authorList>
            <person name="Zhang G."/>
        </authorList>
    </citation>
    <scope>NUCLEOTIDE SEQUENCE [LARGE SCALE GENOMIC DNA]</scope>
    <source>
        <strain evidence="13">B10K-DU-001-24</strain>
        <tissue evidence="13">Muscle</tissue>
    </source>
</reference>
<keyword evidence="14" id="KW-1185">Reference proteome</keyword>
<evidence type="ECO:0000256" key="11">
    <source>
        <dbReference type="PROSITE-ProRule" id="PRU00042"/>
    </source>
</evidence>